<protein>
    <recommendedName>
        <fullName evidence="4">DUF3592 domain-containing protein</fullName>
    </recommendedName>
</protein>
<dbReference type="STRING" id="43989.cce_0182"/>
<proteinExistence type="predicted"/>
<dbReference type="HOGENOM" id="CLU_1988928_0_0_3"/>
<evidence type="ECO:0000256" key="1">
    <source>
        <dbReference type="SAM" id="Phobius"/>
    </source>
</evidence>
<keyword evidence="1" id="KW-0472">Membrane</keyword>
<reference evidence="2 3" key="1">
    <citation type="journal article" date="2008" name="Proc. Natl. Acad. Sci. U.S.A.">
        <title>The genome of Cyanothece 51142, a unicellular diazotrophic cyanobacterium important in the marine nitrogen cycle.</title>
        <authorList>
            <person name="Welsh E.A."/>
            <person name="Liberton M."/>
            <person name="Stoeckel J."/>
            <person name="Loh T."/>
            <person name="Elvitigala T."/>
            <person name="Wang C."/>
            <person name="Wollam A."/>
            <person name="Fulton R.S."/>
            <person name="Clifton S.W."/>
            <person name="Jacobs J.M."/>
            <person name="Aurora R."/>
            <person name="Ghosh B.K."/>
            <person name="Sherman L.A."/>
            <person name="Smith R.D."/>
            <person name="Wilson R.K."/>
            <person name="Pakrasi H.B."/>
        </authorList>
    </citation>
    <scope>NUCLEOTIDE SEQUENCE [LARGE SCALE GENOMIC DNA]</scope>
    <source>
        <strain evidence="3">ATCC 51142 / BH68</strain>
    </source>
</reference>
<evidence type="ECO:0008006" key="4">
    <source>
        <dbReference type="Google" id="ProtNLM"/>
    </source>
</evidence>
<dbReference type="KEGG" id="cyt:cce_0182"/>
<name>B1X033_CROS5</name>
<dbReference type="Proteomes" id="UP000001203">
    <property type="component" value="Chromosome circular"/>
</dbReference>
<evidence type="ECO:0000313" key="2">
    <source>
        <dbReference type="EMBL" id="ACB49534.1"/>
    </source>
</evidence>
<accession>B1X033</accession>
<keyword evidence="1" id="KW-0812">Transmembrane</keyword>
<gene>
    <name evidence="2" type="ordered locus">cce_0182</name>
</gene>
<dbReference type="AlphaFoldDB" id="B1X033"/>
<keyword evidence="1" id="KW-1133">Transmembrane helix</keyword>
<organism evidence="2 3">
    <name type="scientific">Crocosphaera subtropica (strain ATCC 51142 / BH68)</name>
    <name type="common">Cyanothece sp. (strain ATCC 51142)</name>
    <dbReference type="NCBI Taxonomy" id="43989"/>
    <lineage>
        <taxon>Bacteria</taxon>
        <taxon>Bacillati</taxon>
        <taxon>Cyanobacteriota</taxon>
        <taxon>Cyanophyceae</taxon>
        <taxon>Oscillatoriophycideae</taxon>
        <taxon>Chroococcales</taxon>
        <taxon>Aphanothecaceae</taxon>
        <taxon>Crocosphaera</taxon>
        <taxon>Crocosphaera subtropica</taxon>
    </lineage>
</organism>
<keyword evidence="3" id="KW-1185">Reference proteome</keyword>
<dbReference type="eggNOG" id="ENOG50320I0">
    <property type="taxonomic scope" value="Bacteria"/>
</dbReference>
<sequence>MYNYQFLNNSLPIQGKVIDVDRSLTRNHDGSSSQNSYPIIEYISPHTHEKQTLKASVAALNVETGTKVWLAYHQKKQAPKLISFGEIFLPFTLFGLFGVTLLLILVPLSTSSKMLYTLLKGLHIF</sequence>
<evidence type="ECO:0000313" key="3">
    <source>
        <dbReference type="Proteomes" id="UP000001203"/>
    </source>
</evidence>
<dbReference type="EMBL" id="CP000806">
    <property type="protein sequence ID" value="ACB49534.1"/>
    <property type="molecule type" value="Genomic_DNA"/>
</dbReference>
<feature type="transmembrane region" description="Helical" evidence="1">
    <location>
        <begin position="87"/>
        <end position="108"/>
    </location>
</feature>